<evidence type="ECO:0000313" key="3">
    <source>
        <dbReference type="Proteomes" id="UP000677913"/>
    </source>
</evidence>
<dbReference type="PANTHER" id="PTHR37563">
    <property type="entry name" value="PHYTANOYL-COA DIOXYGENASE FAMILY PROTEIN (AFU_ORTHOLOGUE AFUA_2G03330)"/>
    <property type="match status" value="1"/>
</dbReference>
<dbReference type="Proteomes" id="UP000677913">
    <property type="component" value="Unassembled WGS sequence"/>
</dbReference>
<proteinExistence type="predicted"/>
<feature type="compositionally biased region" description="Basic and acidic residues" evidence="1">
    <location>
        <begin position="323"/>
        <end position="337"/>
    </location>
</feature>
<reference evidence="2" key="1">
    <citation type="submission" date="2021-04" db="EMBL/GenBank/DDBJ databases">
        <title>Genome based classification of Actinospica acidithermotolerans sp. nov., an actinobacterium isolated from an Indonesian hot spring.</title>
        <authorList>
            <person name="Kusuma A.B."/>
            <person name="Putra K.E."/>
            <person name="Nafisah S."/>
            <person name="Loh J."/>
            <person name="Nouioui I."/>
            <person name="Goodfellow M."/>
        </authorList>
    </citation>
    <scope>NUCLEOTIDE SEQUENCE</scope>
    <source>
        <strain evidence="2">DSM 45618</strain>
    </source>
</reference>
<dbReference type="Gene3D" id="2.60.120.620">
    <property type="entry name" value="q2cbj1_9rhob like domain"/>
    <property type="match status" value="1"/>
</dbReference>
<accession>A0A8J8BE95</accession>
<keyword evidence="2" id="KW-0223">Dioxygenase</keyword>
<dbReference type="InterPro" id="IPR051961">
    <property type="entry name" value="Fungal_Metabolite_Diox"/>
</dbReference>
<dbReference type="PANTHER" id="PTHR37563:SF2">
    <property type="entry name" value="PHYTANOYL-COA DIOXYGENASE FAMILY PROTEIN (AFU_ORTHOLOGUE AFUA_2G03330)"/>
    <property type="match status" value="1"/>
</dbReference>
<dbReference type="SUPFAM" id="SSF51197">
    <property type="entry name" value="Clavaminate synthase-like"/>
    <property type="match status" value="1"/>
</dbReference>
<name>A0A8J8BE95_9ACTN</name>
<feature type="region of interest" description="Disordered" evidence="1">
    <location>
        <begin position="310"/>
        <end position="337"/>
    </location>
</feature>
<keyword evidence="3" id="KW-1185">Reference proteome</keyword>
<evidence type="ECO:0000313" key="2">
    <source>
        <dbReference type="EMBL" id="MBS2966143.1"/>
    </source>
</evidence>
<dbReference type="InterPro" id="IPR008775">
    <property type="entry name" value="Phytyl_CoA_dOase-like"/>
</dbReference>
<dbReference type="Pfam" id="PF05721">
    <property type="entry name" value="PhyH"/>
    <property type="match status" value="1"/>
</dbReference>
<keyword evidence="2" id="KW-0560">Oxidoreductase</keyword>
<evidence type="ECO:0000256" key="1">
    <source>
        <dbReference type="SAM" id="MobiDB-lite"/>
    </source>
</evidence>
<dbReference type="GO" id="GO:0016706">
    <property type="term" value="F:2-oxoglutarate-dependent dioxygenase activity"/>
    <property type="evidence" value="ECO:0007669"/>
    <property type="project" value="UniProtKB-ARBA"/>
</dbReference>
<dbReference type="EMBL" id="JAGSXH010000124">
    <property type="protein sequence ID" value="MBS2966143.1"/>
    <property type="molecule type" value="Genomic_DNA"/>
</dbReference>
<sequence length="337" mass="37014">MTTHSLPVGALAEVALDAADLERGPADPAKVAAAVRAITEDGAVIVLGALDPAPLRRLARRMEEDLRELLLRPDRAENFAPGHLQQDPPAEPVSLRPDLLAHPFVLSVCRQVLRQPLRLTSYTNNTNLAGSCDQDVHVDEGQLWPGLDRAHPAARLTVNVPLSPANAESGAIELWPGTHLDPRLSRFAATPQDGVALALSYMRAAKRAEVADVPNRRVGLTVPESLLREQRIQRPPVRAETRLGDLIIRDPRLWHRGTANHAAKCRFMLALTYDPQWRRCVEPMELPPQARDLFEAAGLAACAIYQKGPIDHLGRHRPPPESPLRRAAVDRRTPGST</sequence>
<comment type="caution">
    <text evidence="2">The sequence shown here is derived from an EMBL/GenBank/DDBJ whole genome shotgun (WGS) entry which is preliminary data.</text>
</comment>
<organism evidence="2 3">
    <name type="scientific">Actinocrinis puniceicyclus</name>
    <dbReference type="NCBI Taxonomy" id="977794"/>
    <lineage>
        <taxon>Bacteria</taxon>
        <taxon>Bacillati</taxon>
        <taxon>Actinomycetota</taxon>
        <taxon>Actinomycetes</taxon>
        <taxon>Catenulisporales</taxon>
        <taxon>Actinospicaceae</taxon>
        <taxon>Actinocrinis</taxon>
    </lineage>
</organism>
<dbReference type="AlphaFoldDB" id="A0A8J8BE95"/>
<dbReference type="RefSeq" id="WP_211470928.1">
    <property type="nucleotide sequence ID" value="NZ_JAGSXH010000124.1"/>
</dbReference>
<protein>
    <submittedName>
        <fullName evidence="2">Phytanoyl-CoA dioxygenase family protein</fullName>
    </submittedName>
</protein>
<gene>
    <name evidence="2" type="ORF">KGA66_24065</name>
</gene>